<feature type="transmembrane region" description="Helical" evidence="7">
    <location>
        <begin position="20"/>
        <end position="46"/>
    </location>
</feature>
<evidence type="ECO:0000259" key="10">
    <source>
        <dbReference type="Pfam" id="PF21082"/>
    </source>
</evidence>
<comment type="subcellular location">
    <subcellularLocation>
        <location evidence="7">Cell inner membrane</location>
        <topology evidence="7">Multi-pass membrane protein</topology>
    </subcellularLocation>
    <subcellularLocation>
        <location evidence="1">Cell membrane</location>
        <topology evidence="1">Multi-pass membrane protein</topology>
    </subcellularLocation>
</comment>
<dbReference type="AlphaFoldDB" id="A0A2T1HZC8"/>
<dbReference type="RefSeq" id="WP_106334816.1">
    <property type="nucleotide sequence ID" value="NZ_PVZS01000001.1"/>
</dbReference>
<dbReference type="InterPro" id="IPR023408">
    <property type="entry name" value="MscS_beta-dom_sf"/>
</dbReference>
<reference evidence="12" key="1">
    <citation type="submission" date="2018-03" db="EMBL/GenBank/DDBJ databases">
        <authorList>
            <person name="Sun L."/>
            <person name="Liu H."/>
            <person name="Chen W."/>
            <person name="Huang K."/>
            <person name="Liu W."/>
            <person name="Gao X."/>
        </authorList>
    </citation>
    <scope>NUCLEOTIDE SEQUENCE [LARGE SCALE GENOMIC DNA]</scope>
    <source>
        <strain evidence="12">SH9</strain>
    </source>
</reference>
<keyword evidence="7" id="KW-0406">Ion transport</keyword>
<feature type="region of interest" description="Disordered" evidence="8">
    <location>
        <begin position="276"/>
        <end position="309"/>
    </location>
</feature>
<dbReference type="InterPro" id="IPR045275">
    <property type="entry name" value="MscS_archaea/bacteria_type"/>
</dbReference>
<evidence type="ECO:0000313" key="11">
    <source>
        <dbReference type="EMBL" id="PSC07031.1"/>
    </source>
</evidence>
<feature type="compositionally biased region" description="Basic and acidic residues" evidence="8">
    <location>
        <begin position="277"/>
        <end position="292"/>
    </location>
</feature>
<evidence type="ECO:0000256" key="1">
    <source>
        <dbReference type="ARBA" id="ARBA00004651"/>
    </source>
</evidence>
<comment type="similarity">
    <text evidence="2 7">Belongs to the MscS (TC 1.A.23) family.</text>
</comment>
<comment type="caution">
    <text evidence="11">The sequence shown here is derived from an EMBL/GenBank/DDBJ whole genome shotgun (WGS) entry which is preliminary data.</text>
</comment>
<dbReference type="SUPFAM" id="SSF82861">
    <property type="entry name" value="Mechanosensitive channel protein MscS (YggB), transmembrane region"/>
    <property type="match status" value="1"/>
</dbReference>
<keyword evidence="12" id="KW-1185">Reference proteome</keyword>
<dbReference type="InterPro" id="IPR049278">
    <property type="entry name" value="MS_channel_C"/>
</dbReference>
<feature type="domain" description="Mechanosensitive ion channel MscS C-terminal" evidence="10">
    <location>
        <begin position="184"/>
        <end position="245"/>
    </location>
</feature>
<keyword evidence="5 7" id="KW-1133">Transmembrane helix</keyword>
<dbReference type="InterPro" id="IPR011014">
    <property type="entry name" value="MscS_channel_TM-2"/>
</dbReference>
<evidence type="ECO:0000313" key="12">
    <source>
        <dbReference type="Proteomes" id="UP000239772"/>
    </source>
</evidence>
<feature type="domain" description="Mechanosensitive ion channel MscS" evidence="9">
    <location>
        <begin position="109"/>
        <end position="171"/>
    </location>
</feature>
<comment type="function">
    <text evidence="7">Mechanosensitive channel that participates in the regulation of osmotic pressure changes within the cell, opening in response to stretch forces in the membrane lipid bilayer, without the need for other proteins. Contributes to normal resistance to hypoosmotic shock. Forms an ion channel of 1.0 nanosiemens conductance with a slight preference for anions.</text>
</comment>
<keyword evidence="6 7" id="KW-0472">Membrane</keyword>
<organism evidence="11 12">
    <name type="scientific">Alsobacter soli</name>
    <dbReference type="NCBI Taxonomy" id="2109933"/>
    <lineage>
        <taxon>Bacteria</taxon>
        <taxon>Pseudomonadati</taxon>
        <taxon>Pseudomonadota</taxon>
        <taxon>Alphaproteobacteria</taxon>
        <taxon>Hyphomicrobiales</taxon>
        <taxon>Alsobacteraceae</taxon>
        <taxon>Alsobacter</taxon>
    </lineage>
</organism>
<dbReference type="InterPro" id="IPR008910">
    <property type="entry name" value="MSC_TM_helix"/>
</dbReference>
<evidence type="ECO:0000256" key="7">
    <source>
        <dbReference type="RuleBase" id="RU369025"/>
    </source>
</evidence>
<evidence type="ECO:0000259" key="9">
    <source>
        <dbReference type="Pfam" id="PF00924"/>
    </source>
</evidence>
<feature type="transmembrane region" description="Helical" evidence="7">
    <location>
        <begin position="99"/>
        <end position="122"/>
    </location>
</feature>
<dbReference type="Pfam" id="PF00924">
    <property type="entry name" value="MS_channel_2nd"/>
    <property type="match status" value="1"/>
</dbReference>
<sequence length="309" mass="34245">MPAESHLSTAKIEELIKGFFWLLPNFALALGVAVVFWLVAWGVRAVVRRVFKRRGRDNLGELLAEFARWGVVLLGVLVISAIVFPSIKPADLLSTLGVGSIAIGFAFKDILQNWMAGLLILWRQPFRRGDQIIVGKYEGTVEHIEARATLIKTYDGRRVVIPNNDVYATSVIVNTAFPKRRSQIEIGIGYGDDLEKAREVILSTIKGVKGVEAEPPPEALAWELGASSVNLRIRWWTKSIRTDVVHTMARVVEALRNALTEAKIDLPFPTQTILLHDQTEDADKDRARHREGWPPGPGEKAANASSAAE</sequence>
<comment type="subunit">
    <text evidence="7">Homoheptamer.</text>
</comment>
<name>A0A2T1HZC8_9HYPH</name>
<protein>
    <recommendedName>
        <fullName evidence="7">Small-conductance mechanosensitive channel</fullName>
    </recommendedName>
</protein>
<feature type="transmembrane region" description="Helical" evidence="7">
    <location>
        <begin position="66"/>
        <end position="87"/>
    </location>
</feature>
<dbReference type="InterPro" id="IPR010920">
    <property type="entry name" value="LSM_dom_sf"/>
</dbReference>
<dbReference type="Gene3D" id="3.30.70.100">
    <property type="match status" value="1"/>
</dbReference>
<accession>A0A2T1HZC8</accession>
<keyword evidence="4 7" id="KW-0812">Transmembrane</keyword>
<dbReference type="OrthoDB" id="9814206at2"/>
<dbReference type="GO" id="GO:0008381">
    <property type="term" value="F:mechanosensitive monoatomic ion channel activity"/>
    <property type="evidence" value="ECO:0007669"/>
    <property type="project" value="InterPro"/>
</dbReference>
<evidence type="ECO:0000256" key="6">
    <source>
        <dbReference type="ARBA" id="ARBA00023136"/>
    </source>
</evidence>
<evidence type="ECO:0000256" key="4">
    <source>
        <dbReference type="ARBA" id="ARBA00022692"/>
    </source>
</evidence>
<dbReference type="SUPFAM" id="SSF82689">
    <property type="entry name" value="Mechanosensitive channel protein MscS (YggB), C-terminal domain"/>
    <property type="match status" value="1"/>
</dbReference>
<evidence type="ECO:0000256" key="5">
    <source>
        <dbReference type="ARBA" id="ARBA00022989"/>
    </source>
</evidence>
<keyword evidence="7" id="KW-0813">Transport</keyword>
<comment type="caution">
    <text evidence="7">Lacks conserved residue(s) required for the propagation of feature annotation.</text>
</comment>
<keyword evidence="7" id="KW-0407">Ion channel</keyword>
<dbReference type="Proteomes" id="UP000239772">
    <property type="component" value="Unassembled WGS sequence"/>
</dbReference>
<evidence type="ECO:0000256" key="2">
    <source>
        <dbReference type="ARBA" id="ARBA00008017"/>
    </source>
</evidence>
<dbReference type="Gene3D" id="2.30.30.60">
    <property type="match status" value="1"/>
</dbReference>
<evidence type="ECO:0000256" key="8">
    <source>
        <dbReference type="SAM" id="MobiDB-lite"/>
    </source>
</evidence>
<dbReference type="Pfam" id="PF05552">
    <property type="entry name" value="MS_channel_1st_1"/>
    <property type="match status" value="1"/>
</dbReference>
<dbReference type="PANTHER" id="PTHR30221">
    <property type="entry name" value="SMALL-CONDUCTANCE MECHANOSENSITIVE CHANNEL"/>
    <property type="match status" value="1"/>
</dbReference>
<dbReference type="GO" id="GO:0005886">
    <property type="term" value="C:plasma membrane"/>
    <property type="evidence" value="ECO:0007669"/>
    <property type="project" value="UniProtKB-SubCell"/>
</dbReference>
<dbReference type="EMBL" id="PVZS01000001">
    <property type="protein sequence ID" value="PSC07031.1"/>
    <property type="molecule type" value="Genomic_DNA"/>
</dbReference>
<evidence type="ECO:0000256" key="3">
    <source>
        <dbReference type="ARBA" id="ARBA00022475"/>
    </source>
</evidence>
<dbReference type="PANTHER" id="PTHR30221:SF1">
    <property type="entry name" value="SMALL-CONDUCTANCE MECHANOSENSITIVE CHANNEL"/>
    <property type="match status" value="1"/>
</dbReference>
<dbReference type="InterPro" id="IPR011066">
    <property type="entry name" value="MscS_channel_C_sf"/>
</dbReference>
<proteinExistence type="inferred from homology"/>
<gene>
    <name evidence="11" type="ORF">SLNSH_01240</name>
</gene>
<dbReference type="Gene3D" id="1.10.287.1260">
    <property type="match status" value="1"/>
</dbReference>
<dbReference type="SUPFAM" id="SSF50182">
    <property type="entry name" value="Sm-like ribonucleoproteins"/>
    <property type="match status" value="1"/>
</dbReference>
<dbReference type="Pfam" id="PF21082">
    <property type="entry name" value="MS_channel_3rd"/>
    <property type="match status" value="1"/>
</dbReference>
<dbReference type="InterPro" id="IPR006685">
    <property type="entry name" value="MscS_channel_2nd"/>
</dbReference>
<keyword evidence="7" id="KW-0997">Cell inner membrane</keyword>
<keyword evidence="3" id="KW-1003">Cell membrane</keyword>